<comment type="caution">
    <text evidence="2">The sequence shown here is derived from an EMBL/GenBank/DDBJ whole genome shotgun (WGS) entry which is preliminary data.</text>
</comment>
<dbReference type="RefSeq" id="WP_183089902.1">
    <property type="nucleotide sequence ID" value="NZ_JACJUD010000005.1"/>
</dbReference>
<feature type="transmembrane region" description="Helical" evidence="1">
    <location>
        <begin position="35"/>
        <end position="52"/>
    </location>
</feature>
<sequence>MPRVLHLLLRASLAPVLLGLTLLANSGQSHSPSGVLQLFAVSLFISLGFLLFGDQRFAAPTKETRAST</sequence>
<organism evidence="2 3">
    <name type="scientific">Aquipseudomonas ullengensis</name>
    <dbReference type="NCBI Taxonomy" id="2759166"/>
    <lineage>
        <taxon>Bacteria</taxon>
        <taxon>Pseudomonadati</taxon>
        <taxon>Pseudomonadota</taxon>
        <taxon>Gammaproteobacteria</taxon>
        <taxon>Pseudomonadales</taxon>
        <taxon>Pseudomonadaceae</taxon>
        <taxon>Aquipseudomonas</taxon>
    </lineage>
</organism>
<keyword evidence="1" id="KW-0812">Transmembrane</keyword>
<dbReference type="Proteomes" id="UP000542720">
    <property type="component" value="Unassembled WGS sequence"/>
</dbReference>
<gene>
    <name evidence="2" type="ORF">H3H51_15120</name>
</gene>
<proteinExistence type="predicted"/>
<keyword evidence="1" id="KW-0472">Membrane</keyword>
<keyword evidence="1" id="KW-1133">Transmembrane helix</keyword>
<name>A0A7W4LND6_9GAMM</name>
<keyword evidence="3" id="KW-1185">Reference proteome</keyword>
<dbReference type="AlphaFoldDB" id="A0A7W4LND6"/>
<evidence type="ECO:0000256" key="1">
    <source>
        <dbReference type="SAM" id="Phobius"/>
    </source>
</evidence>
<evidence type="ECO:0000313" key="3">
    <source>
        <dbReference type="Proteomes" id="UP000542720"/>
    </source>
</evidence>
<evidence type="ECO:0000313" key="2">
    <source>
        <dbReference type="EMBL" id="MBB2496356.1"/>
    </source>
</evidence>
<reference evidence="2 3" key="1">
    <citation type="submission" date="2020-08" db="EMBL/GenBank/DDBJ databases">
        <authorList>
            <person name="Kim C.M."/>
        </authorList>
    </citation>
    <scope>NUCLEOTIDE SEQUENCE [LARGE SCALE GENOMIC DNA]</scope>
    <source>
        <strain evidence="2 3">UL070</strain>
    </source>
</reference>
<accession>A0A7W4LND6</accession>
<protein>
    <submittedName>
        <fullName evidence="2">Uncharacterized protein</fullName>
    </submittedName>
</protein>
<dbReference type="EMBL" id="JACJUD010000005">
    <property type="protein sequence ID" value="MBB2496356.1"/>
    <property type="molecule type" value="Genomic_DNA"/>
</dbReference>